<dbReference type="Proteomes" id="UP001732700">
    <property type="component" value="Unassembled WGS sequence"/>
</dbReference>
<evidence type="ECO:0000313" key="2">
    <source>
        <dbReference type="Proteomes" id="UP001732700"/>
    </source>
</evidence>
<keyword evidence="2" id="KW-1185">Reference proteome</keyword>
<protein>
    <submittedName>
        <fullName evidence="1">Uncharacterized protein</fullName>
    </submittedName>
</protein>
<reference evidence="1" key="1">
    <citation type="submission" date="2025-09" db="UniProtKB">
        <authorList>
            <consortium name="EnsemblPlants"/>
        </authorList>
    </citation>
    <scope>IDENTIFICATION</scope>
</reference>
<dbReference type="EnsemblPlants" id="AVESA.00010b.r2.UnG1519660.1">
    <property type="protein sequence ID" value="AVESA.00010b.r2.UnG1519660.1.CDS.1"/>
    <property type="gene ID" value="AVESA.00010b.r2.UnG1519660"/>
</dbReference>
<accession>A0ACD6AXI2</accession>
<name>A0ACD6AXI2_AVESA</name>
<proteinExistence type="predicted"/>
<evidence type="ECO:0000313" key="1">
    <source>
        <dbReference type="EnsemblPlants" id="AVESA.00010b.r2.UnG1519660.1.CDS.1"/>
    </source>
</evidence>
<sequence length="119" mass="13879">MVYIQFNTRMLSKRQRLKDKKKADSLLSNDASEAQGWLFEGGDDHAMVVFRDEEDGDQGVHPDTGIPYDVIGEAMGAHEQLQVRRSTRNMRDLEEEEFESEEEDVLEEDEVEYEDDDEY</sequence>
<organism evidence="1 2">
    <name type="scientific">Avena sativa</name>
    <name type="common">Oat</name>
    <dbReference type="NCBI Taxonomy" id="4498"/>
    <lineage>
        <taxon>Eukaryota</taxon>
        <taxon>Viridiplantae</taxon>
        <taxon>Streptophyta</taxon>
        <taxon>Embryophyta</taxon>
        <taxon>Tracheophyta</taxon>
        <taxon>Spermatophyta</taxon>
        <taxon>Magnoliopsida</taxon>
        <taxon>Liliopsida</taxon>
        <taxon>Poales</taxon>
        <taxon>Poaceae</taxon>
        <taxon>BOP clade</taxon>
        <taxon>Pooideae</taxon>
        <taxon>Poodae</taxon>
        <taxon>Poeae</taxon>
        <taxon>Poeae Chloroplast Group 1 (Aveneae type)</taxon>
        <taxon>Aveninae</taxon>
        <taxon>Avena</taxon>
    </lineage>
</organism>